<dbReference type="RefSeq" id="WP_109307493.1">
    <property type="nucleotide sequence ID" value="NZ_BJUF01000096.1"/>
</dbReference>
<gene>
    <name evidence="1" type="ORF">DEX24_16620</name>
</gene>
<evidence type="ECO:0000313" key="2">
    <source>
        <dbReference type="Proteomes" id="UP000245938"/>
    </source>
</evidence>
<dbReference type="AlphaFoldDB" id="A0A2U3AED5"/>
<evidence type="ECO:0000313" key="1">
    <source>
        <dbReference type="EMBL" id="PWI22912.1"/>
    </source>
</evidence>
<keyword evidence="2" id="KW-1185">Reference proteome</keyword>
<reference evidence="1 2" key="1">
    <citation type="submission" date="2018-05" db="EMBL/GenBank/DDBJ databases">
        <title>Kurthia sibirica genome sequence.</title>
        <authorList>
            <person name="Maclea K.S."/>
            <person name="Goen A.E."/>
        </authorList>
    </citation>
    <scope>NUCLEOTIDE SEQUENCE [LARGE SCALE GENOMIC DNA]</scope>
    <source>
        <strain evidence="1 2">ATCC 49154</strain>
    </source>
</reference>
<proteinExistence type="predicted"/>
<comment type="caution">
    <text evidence="1">The sequence shown here is derived from an EMBL/GenBank/DDBJ whole genome shotgun (WGS) entry which is preliminary data.</text>
</comment>
<accession>A0A2U3AED5</accession>
<sequence length="100" mass="11644">MTISFRERVKQIGNGEFKVELTIPPTKKMTPAEEERYHREAKKINQMLRNSEGYKEQQKELSVFAEQLKKDRATGIGVVDMDALKVKYLADKALRENIKM</sequence>
<name>A0A2U3AED5_9BACL</name>
<protein>
    <submittedName>
        <fullName evidence="1">Uncharacterized protein</fullName>
    </submittedName>
</protein>
<dbReference type="EMBL" id="QFVR01000046">
    <property type="protein sequence ID" value="PWI22912.1"/>
    <property type="molecule type" value="Genomic_DNA"/>
</dbReference>
<dbReference type="Proteomes" id="UP000245938">
    <property type="component" value="Unassembled WGS sequence"/>
</dbReference>
<organism evidence="1 2">
    <name type="scientific">Kurthia sibirica</name>
    <dbReference type="NCBI Taxonomy" id="202750"/>
    <lineage>
        <taxon>Bacteria</taxon>
        <taxon>Bacillati</taxon>
        <taxon>Bacillota</taxon>
        <taxon>Bacilli</taxon>
        <taxon>Bacillales</taxon>
        <taxon>Caryophanaceae</taxon>
        <taxon>Kurthia</taxon>
    </lineage>
</organism>